<organism evidence="2 3">
    <name type="scientific">Cylindrotheca closterium</name>
    <dbReference type="NCBI Taxonomy" id="2856"/>
    <lineage>
        <taxon>Eukaryota</taxon>
        <taxon>Sar</taxon>
        <taxon>Stramenopiles</taxon>
        <taxon>Ochrophyta</taxon>
        <taxon>Bacillariophyta</taxon>
        <taxon>Bacillariophyceae</taxon>
        <taxon>Bacillariophycidae</taxon>
        <taxon>Bacillariales</taxon>
        <taxon>Bacillariaceae</taxon>
        <taxon>Cylindrotheca</taxon>
    </lineage>
</organism>
<feature type="region of interest" description="Disordered" evidence="1">
    <location>
        <begin position="46"/>
        <end position="78"/>
    </location>
</feature>
<accession>A0AAD2CQV5</accession>
<proteinExistence type="predicted"/>
<comment type="caution">
    <text evidence="2">The sequence shown here is derived from an EMBL/GenBank/DDBJ whole genome shotgun (WGS) entry which is preliminary data.</text>
</comment>
<evidence type="ECO:0000313" key="3">
    <source>
        <dbReference type="Proteomes" id="UP001295423"/>
    </source>
</evidence>
<protein>
    <submittedName>
        <fullName evidence="2">Uncharacterized protein</fullName>
    </submittedName>
</protein>
<evidence type="ECO:0000313" key="2">
    <source>
        <dbReference type="EMBL" id="CAJ1942392.1"/>
    </source>
</evidence>
<dbReference type="EMBL" id="CAKOGP040001112">
    <property type="protein sequence ID" value="CAJ1942392.1"/>
    <property type="molecule type" value="Genomic_DNA"/>
</dbReference>
<dbReference type="AlphaFoldDB" id="A0AAD2CQV5"/>
<keyword evidence="3" id="KW-1185">Reference proteome</keyword>
<gene>
    <name evidence="2" type="ORF">CYCCA115_LOCUS7924</name>
</gene>
<name>A0AAD2CQV5_9STRA</name>
<sequence>MIIDKELRKKQVWVASQMKTAEQSSTITYFPALPETHLDWLEVGDAPLEWNGENPPNTSGQKEASKKKREKEDAQKKALNQPKKWFEFSNAIGGSWLKASTGPPNPDAPLHLLLVRDGRVVDVVKTTVARYKSIPEYFLFARGPGWGIDIPSIVGHQNSLFHDAQIGDCALLQIQPYHMLHEDFKASLSDFYTIETPDDNHHKGLVDLDVVKSQIKICAIQKTSPTSRTTVCFEPLSEIKTEVKVGDKLWPSNPSFDGSIWKKRDETFRQRDHQRVLGSADDELKQRIEELEELLQHNKDIRDIPGRREEFQDEIRKKHPYVWSDTNVAMNGSWIKACTWPPQGDMPVDMLLLRDEQVVEIISTTLSKLDIFGPYNHGEYSGEKSMVGSHPGWAINVMTASCVFSGGLEIGDCVMLKVPPLTCEGGKIVT</sequence>
<evidence type="ECO:0000256" key="1">
    <source>
        <dbReference type="SAM" id="MobiDB-lite"/>
    </source>
</evidence>
<dbReference type="Proteomes" id="UP001295423">
    <property type="component" value="Unassembled WGS sequence"/>
</dbReference>
<reference evidence="2" key="1">
    <citation type="submission" date="2023-08" db="EMBL/GenBank/DDBJ databases">
        <authorList>
            <person name="Audoor S."/>
            <person name="Bilcke G."/>
        </authorList>
    </citation>
    <scope>NUCLEOTIDE SEQUENCE</scope>
</reference>